<dbReference type="Proteomes" id="UP000256257">
    <property type="component" value="Unassembled WGS sequence"/>
</dbReference>
<reference evidence="1 2" key="1">
    <citation type="submission" date="2018-06" db="EMBL/GenBank/DDBJ databases">
        <title>Novel Chryseobacterium species.</title>
        <authorList>
            <person name="Newman J."/>
            <person name="Hugo C."/>
            <person name="Oosthuizen L."/>
            <person name="Charimba G."/>
        </authorList>
    </citation>
    <scope>NUCLEOTIDE SEQUENCE [LARGE SCALE GENOMIC DNA]</scope>
    <source>
        <strain evidence="1 2">7_F195</strain>
    </source>
</reference>
<comment type="caution">
    <text evidence="1">The sequence shown here is derived from an EMBL/GenBank/DDBJ whole genome shotgun (WGS) entry which is preliminary data.</text>
</comment>
<protein>
    <recommendedName>
        <fullName evidence="3">Glycoside hydrolase family 42 N-terminal domain-containing protein</fullName>
    </recommendedName>
</protein>
<organism evidence="1 2">
    <name type="scientific">Chryseobacterium pennipullorum</name>
    <dbReference type="NCBI Taxonomy" id="2258963"/>
    <lineage>
        <taxon>Bacteria</taxon>
        <taxon>Pseudomonadati</taxon>
        <taxon>Bacteroidota</taxon>
        <taxon>Flavobacteriia</taxon>
        <taxon>Flavobacteriales</taxon>
        <taxon>Weeksellaceae</taxon>
        <taxon>Chryseobacterium group</taxon>
        <taxon>Chryseobacterium</taxon>
    </lineage>
</organism>
<evidence type="ECO:0008006" key="3">
    <source>
        <dbReference type="Google" id="ProtNLM"/>
    </source>
</evidence>
<dbReference type="EMBL" id="QNVV01000002">
    <property type="protein sequence ID" value="REC49594.1"/>
    <property type="molecule type" value="Genomic_DNA"/>
</dbReference>
<sequence>MFFFVSGYCQKIPIIGYMGVPEQNISVDNYKVMKDAGFSISLMNFSNLNNAINALDTAQKAGIQLILFFPQLHSEPQINIPKIKNHPALYGYFIGDEPFPSDFNNFLKYIDIIKTYDDSHKFYINLNPMYAPKERFDGVNYEDYISQAINKLPFSFVSFDHYPLVGNKIRKEFYENLEIINRQSQKYNKPFWAFACSTIHFDYLKPELAGLKLQQFGNLVYGAQGLQYFTYWTMTSDPNWIKDNYSYSIVDDKGQPTSTYNIVKIINEQVQRLAWVFAGAKSDAVFHTGNNIPAGTKKLTSLPKHFSSFSTKGQDALIAYMSNGAKEFIIIQNKSLSQDLNLTYKLNFSLEKVENKSGKITTLFSKRKYNDIILPGDILIFVREK</sequence>
<dbReference type="Gene3D" id="3.20.20.80">
    <property type="entry name" value="Glycosidases"/>
    <property type="match status" value="1"/>
</dbReference>
<evidence type="ECO:0000313" key="1">
    <source>
        <dbReference type="EMBL" id="REC49594.1"/>
    </source>
</evidence>
<accession>A0A3D9B7D3</accession>
<keyword evidence="2" id="KW-1185">Reference proteome</keyword>
<dbReference type="InterPro" id="IPR017853">
    <property type="entry name" value="GH"/>
</dbReference>
<dbReference type="AlphaFoldDB" id="A0A3D9B7D3"/>
<evidence type="ECO:0000313" key="2">
    <source>
        <dbReference type="Proteomes" id="UP000256257"/>
    </source>
</evidence>
<name>A0A3D9B7D3_9FLAO</name>
<gene>
    <name evidence="1" type="ORF">DRF67_03760</name>
</gene>
<dbReference type="SUPFAM" id="SSF51445">
    <property type="entry name" value="(Trans)glycosidases"/>
    <property type="match status" value="1"/>
</dbReference>
<proteinExistence type="predicted"/>